<name>A0A8S5TGV2_9CAUD</name>
<evidence type="ECO:0000256" key="2">
    <source>
        <dbReference type="SAM" id="Phobius"/>
    </source>
</evidence>
<evidence type="ECO:0000256" key="1">
    <source>
        <dbReference type="SAM" id="MobiDB-lite"/>
    </source>
</evidence>
<sequence>MGKFIPIIEVYNRKTNLEFQPMRNRSYPLYETYKTNYNFENIKESVYAWQSFSDNTSNNFNKVLELFEYVSKEGTQSQLEEMTSIVNRDIIPYVKSPAIFKNSILKTKRGLDETVAIECLDSVLERIHEQTECDRLLRNLSTISKRFNIDKIIKNNILYEDSVPDTIYKVCSLIDTYTMDFKTKYCIALETCLYSVSKYAGDMISRSDIVENVTDYFLMNGGTNDINKFLDKVSEAVKKDNFINLSEDTSYINRLQRLHAEMISEDNIDLDKLVSDNYAKTSAYGLAEAMEQMSIVTEALEKLCEDDTLDKIHDIVTKVKMAPVKTNAMTKEAIRSILVTSRLQDLNKGTRNSLSLVFYTVIVAGALAVNVVGGLFAGITAYIMHKHMNKEYLKDSIQEWKEHKYSVTRKLKEETDPEKKRKLETYLEEVDKSIETLENEYEKLRDKTMEEINSTQDKREVSPDYNGSSSLVNPLGKETPQAKFGADKSLINSFYKKDETKPVLSNDDSSSKSKDDDDDDFDDFDY</sequence>
<protein>
    <submittedName>
        <fullName evidence="3">Uncharacterized protein</fullName>
    </submittedName>
</protein>
<dbReference type="EMBL" id="BK032823">
    <property type="protein sequence ID" value="DAF62517.1"/>
    <property type="molecule type" value="Genomic_DNA"/>
</dbReference>
<accession>A0A8S5TGV2</accession>
<feature type="compositionally biased region" description="Acidic residues" evidence="1">
    <location>
        <begin position="516"/>
        <end position="526"/>
    </location>
</feature>
<keyword evidence="2" id="KW-0472">Membrane</keyword>
<evidence type="ECO:0000313" key="3">
    <source>
        <dbReference type="EMBL" id="DAF62517.1"/>
    </source>
</evidence>
<keyword evidence="2" id="KW-1133">Transmembrane helix</keyword>
<feature type="compositionally biased region" description="Basic and acidic residues" evidence="1">
    <location>
        <begin position="453"/>
        <end position="462"/>
    </location>
</feature>
<feature type="region of interest" description="Disordered" evidence="1">
    <location>
        <begin position="453"/>
        <end position="526"/>
    </location>
</feature>
<reference evidence="3" key="1">
    <citation type="journal article" date="2021" name="Proc. Natl. Acad. Sci. U.S.A.">
        <title>A Catalog of Tens of Thousands of Viruses from Human Metagenomes Reveals Hidden Associations with Chronic Diseases.</title>
        <authorList>
            <person name="Tisza M.J."/>
            <person name="Buck C.B."/>
        </authorList>
    </citation>
    <scope>NUCLEOTIDE SEQUENCE</scope>
    <source>
        <strain evidence="3">CtIty1</strain>
    </source>
</reference>
<keyword evidence="2" id="KW-0812">Transmembrane</keyword>
<proteinExistence type="predicted"/>
<feature type="transmembrane region" description="Helical" evidence="2">
    <location>
        <begin position="356"/>
        <end position="384"/>
    </location>
</feature>
<organism evidence="3">
    <name type="scientific">Myoviridae sp. ctIty1</name>
    <dbReference type="NCBI Taxonomy" id="2827673"/>
    <lineage>
        <taxon>Viruses</taxon>
        <taxon>Duplodnaviria</taxon>
        <taxon>Heunggongvirae</taxon>
        <taxon>Uroviricota</taxon>
        <taxon>Caudoviricetes</taxon>
    </lineage>
</organism>